<sequence>MWSVWLLALTILAGLVAAVVRYLSMRGSAAGTMDAGSGGSGAMHHGQAADALLRMGAGNDLGQLLGTSLLRTWQLDSIAVAFVVLAAAAYLTAVLKVHRTMAWSGARTALFLAGLAVCVVCTCASIGVYDMALYSAHMLGHLGFVMVAPALLMAGRPIELALLALSESRRLAFERFLQGRFWTVFTAPPVALASYAVVIVGSHLTGLMDTIMTNPWAGQVEHLVYLVIGSQFFLLILGDTPGRWQLSTPARWLMLALSMAVDTFVGIVIMQGSTPVRMLAVPGLSVNTLSDTHTGGAIMWFGGDGIMAAIMIGLVLGWLNDPERRKHDSSGWLEQARRVSFDERTGAGGSPASAADDLDFDDEDSSLNAYNAYLAKLNGDAAGSEHSSSS</sequence>
<keyword evidence="2" id="KW-1003">Cell membrane</keyword>
<dbReference type="EMBL" id="CP097332">
    <property type="protein sequence ID" value="UQX88074.1"/>
    <property type="molecule type" value="Genomic_DNA"/>
</dbReference>
<organism evidence="7 8">
    <name type="scientific">Jatrophihabitans telluris</name>
    <dbReference type="NCBI Taxonomy" id="2038343"/>
    <lineage>
        <taxon>Bacteria</taxon>
        <taxon>Bacillati</taxon>
        <taxon>Actinomycetota</taxon>
        <taxon>Actinomycetes</taxon>
        <taxon>Jatrophihabitantales</taxon>
        <taxon>Jatrophihabitantaceae</taxon>
        <taxon>Jatrophihabitans</taxon>
    </lineage>
</organism>
<dbReference type="InterPro" id="IPR019108">
    <property type="entry name" value="Caa3_assmbl_CtaG-rel"/>
</dbReference>
<name>A0ABY4QZ04_9ACTN</name>
<feature type="transmembrane region" description="Helical" evidence="6">
    <location>
        <begin position="141"/>
        <end position="165"/>
    </location>
</feature>
<feature type="transmembrane region" description="Helical" evidence="6">
    <location>
        <begin position="297"/>
        <end position="319"/>
    </location>
</feature>
<feature type="transmembrane region" description="Helical" evidence="6">
    <location>
        <begin position="78"/>
        <end position="97"/>
    </location>
</feature>
<reference evidence="7" key="2">
    <citation type="submission" date="2022-05" db="EMBL/GenBank/DDBJ databases">
        <authorList>
            <person name="Kim J.-S."/>
            <person name="Lee K."/>
            <person name="Suh M."/>
            <person name="Eom M."/>
            <person name="Kim J.-S."/>
            <person name="Kim D.-S."/>
            <person name="Ko S.-H."/>
            <person name="Shin Y."/>
            <person name="Lee J.-S."/>
        </authorList>
    </citation>
    <scope>NUCLEOTIDE SEQUENCE</scope>
    <source>
        <strain evidence="7">N237</strain>
    </source>
</reference>
<evidence type="ECO:0000313" key="7">
    <source>
        <dbReference type="EMBL" id="UQX88074.1"/>
    </source>
</evidence>
<evidence type="ECO:0000313" key="8">
    <source>
        <dbReference type="Proteomes" id="UP001056336"/>
    </source>
</evidence>
<dbReference type="Pfam" id="PF09678">
    <property type="entry name" value="Caa3_CtaG"/>
    <property type="match status" value="1"/>
</dbReference>
<dbReference type="Proteomes" id="UP001056336">
    <property type="component" value="Chromosome"/>
</dbReference>
<keyword evidence="4 6" id="KW-1133">Transmembrane helix</keyword>
<evidence type="ECO:0000256" key="4">
    <source>
        <dbReference type="ARBA" id="ARBA00022989"/>
    </source>
</evidence>
<accession>A0ABY4QZ04</accession>
<keyword evidence="8" id="KW-1185">Reference proteome</keyword>
<evidence type="ECO:0000256" key="2">
    <source>
        <dbReference type="ARBA" id="ARBA00022475"/>
    </source>
</evidence>
<feature type="transmembrane region" description="Helical" evidence="6">
    <location>
        <begin position="252"/>
        <end position="270"/>
    </location>
</feature>
<feature type="transmembrane region" description="Helical" evidence="6">
    <location>
        <begin position="222"/>
        <end position="240"/>
    </location>
</feature>
<feature type="transmembrane region" description="Helical" evidence="6">
    <location>
        <begin position="181"/>
        <end position="202"/>
    </location>
</feature>
<comment type="subcellular location">
    <subcellularLocation>
        <location evidence="1">Cell membrane</location>
        <topology evidence="1">Multi-pass membrane protein</topology>
    </subcellularLocation>
</comment>
<evidence type="ECO:0000256" key="1">
    <source>
        <dbReference type="ARBA" id="ARBA00004651"/>
    </source>
</evidence>
<proteinExistence type="predicted"/>
<evidence type="ECO:0000256" key="3">
    <source>
        <dbReference type="ARBA" id="ARBA00022692"/>
    </source>
</evidence>
<protein>
    <submittedName>
        <fullName evidence="7">Cytochrome c oxidase assembly protein</fullName>
    </submittedName>
</protein>
<feature type="transmembrane region" description="Helical" evidence="6">
    <location>
        <begin position="109"/>
        <end position="129"/>
    </location>
</feature>
<dbReference type="RefSeq" id="WP_249771218.1">
    <property type="nucleotide sequence ID" value="NZ_CP097332.1"/>
</dbReference>
<reference evidence="7" key="1">
    <citation type="journal article" date="2018" name="Int. J. Syst. Evol. Microbiol.">
        <title>Jatrophihabitans telluris sp. nov., isolated from sediment soil of lava forest wetlands and the emended description of the genus Jatrophihabitans.</title>
        <authorList>
            <person name="Lee K.C."/>
            <person name="Suh M.K."/>
            <person name="Eom M.K."/>
            <person name="Kim K.K."/>
            <person name="Kim J.S."/>
            <person name="Kim D.S."/>
            <person name="Ko S.H."/>
            <person name="Shin Y.K."/>
            <person name="Lee J.S."/>
        </authorList>
    </citation>
    <scope>NUCLEOTIDE SEQUENCE</scope>
    <source>
        <strain evidence="7">N237</strain>
    </source>
</reference>
<keyword evidence="5 6" id="KW-0472">Membrane</keyword>
<keyword evidence="3 6" id="KW-0812">Transmembrane</keyword>
<evidence type="ECO:0000256" key="5">
    <source>
        <dbReference type="ARBA" id="ARBA00023136"/>
    </source>
</evidence>
<evidence type="ECO:0000256" key="6">
    <source>
        <dbReference type="SAM" id="Phobius"/>
    </source>
</evidence>
<gene>
    <name evidence="7" type="ORF">M6D93_17530</name>
</gene>